<evidence type="ECO:0000313" key="3">
    <source>
        <dbReference type="Proteomes" id="UP000218334"/>
    </source>
</evidence>
<accession>A0A2H3AN11</accession>
<feature type="compositionally biased region" description="Polar residues" evidence="1">
    <location>
        <begin position="1"/>
        <end position="11"/>
    </location>
</feature>
<dbReference type="EMBL" id="KZ293604">
    <property type="protein sequence ID" value="PBK58164.1"/>
    <property type="molecule type" value="Genomic_DNA"/>
</dbReference>
<organism evidence="2 3">
    <name type="scientific">Armillaria solidipes</name>
    <dbReference type="NCBI Taxonomy" id="1076256"/>
    <lineage>
        <taxon>Eukaryota</taxon>
        <taxon>Fungi</taxon>
        <taxon>Dikarya</taxon>
        <taxon>Basidiomycota</taxon>
        <taxon>Agaricomycotina</taxon>
        <taxon>Agaricomycetes</taxon>
        <taxon>Agaricomycetidae</taxon>
        <taxon>Agaricales</taxon>
        <taxon>Marasmiineae</taxon>
        <taxon>Physalacriaceae</taxon>
        <taxon>Armillaria</taxon>
    </lineage>
</organism>
<feature type="region of interest" description="Disordered" evidence="1">
    <location>
        <begin position="1"/>
        <end position="56"/>
    </location>
</feature>
<dbReference type="Proteomes" id="UP000218334">
    <property type="component" value="Unassembled WGS sequence"/>
</dbReference>
<proteinExistence type="predicted"/>
<sequence length="127" mass="13538">MSSSIEYTLSQFPEPPPLNETGKLATQGARIPSPPNYPPPPPPAHRPTPHCHLSPAGSREHIIYHPYTTPPPPETVATVTSDANSANFATPTASRGTTPLPHASDTSNFSVPLDHPASNTMEMLQTL</sequence>
<name>A0A2H3AN11_9AGAR</name>
<dbReference type="AlphaFoldDB" id="A0A2H3AN11"/>
<reference evidence="3" key="1">
    <citation type="journal article" date="2017" name="Nat. Ecol. Evol.">
        <title>Genome expansion and lineage-specific genetic innovations in the forest pathogenic fungi Armillaria.</title>
        <authorList>
            <person name="Sipos G."/>
            <person name="Prasanna A.N."/>
            <person name="Walter M.C."/>
            <person name="O'Connor E."/>
            <person name="Balint B."/>
            <person name="Krizsan K."/>
            <person name="Kiss B."/>
            <person name="Hess J."/>
            <person name="Varga T."/>
            <person name="Slot J."/>
            <person name="Riley R."/>
            <person name="Boka B."/>
            <person name="Rigling D."/>
            <person name="Barry K."/>
            <person name="Lee J."/>
            <person name="Mihaltcheva S."/>
            <person name="LaButti K."/>
            <person name="Lipzen A."/>
            <person name="Waldron R."/>
            <person name="Moloney N.M."/>
            <person name="Sperisen C."/>
            <person name="Kredics L."/>
            <person name="Vagvoelgyi C."/>
            <person name="Patrignani A."/>
            <person name="Fitzpatrick D."/>
            <person name="Nagy I."/>
            <person name="Doyle S."/>
            <person name="Anderson J.B."/>
            <person name="Grigoriev I.V."/>
            <person name="Gueldener U."/>
            <person name="Muensterkoetter M."/>
            <person name="Nagy L.G."/>
        </authorList>
    </citation>
    <scope>NUCLEOTIDE SEQUENCE [LARGE SCALE GENOMIC DNA]</scope>
    <source>
        <strain evidence="3">28-4</strain>
    </source>
</reference>
<feature type="non-terminal residue" evidence="2">
    <location>
        <position position="127"/>
    </location>
</feature>
<feature type="compositionally biased region" description="Polar residues" evidence="1">
    <location>
        <begin position="86"/>
        <end position="97"/>
    </location>
</feature>
<keyword evidence="3" id="KW-1185">Reference proteome</keyword>
<feature type="compositionally biased region" description="Pro residues" evidence="1">
    <location>
        <begin position="32"/>
        <end position="46"/>
    </location>
</feature>
<gene>
    <name evidence="2" type="ORF">ARMSODRAFT_984064</name>
</gene>
<evidence type="ECO:0000313" key="2">
    <source>
        <dbReference type="EMBL" id="PBK58164.1"/>
    </source>
</evidence>
<feature type="region of interest" description="Disordered" evidence="1">
    <location>
        <begin position="86"/>
        <end position="117"/>
    </location>
</feature>
<protein>
    <submittedName>
        <fullName evidence="2">Uncharacterized protein</fullName>
    </submittedName>
</protein>
<evidence type="ECO:0000256" key="1">
    <source>
        <dbReference type="SAM" id="MobiDB-lite"/>
    </source>
</evidence>